<dbReference type="EMBL" id="VULT01000004">
    <property type="protein sequence ID" value="MSS16820.1"/>
    <property type="molecule type" value="Genomic_DNA"/>
</dbReference>
<name>A0A6L5X905_9BACT</name>
<dbReference type="Pfam" id="PF18824">
    <property type="entry name" value="LPD11"/>
    <property type="match status" value="1"/>
</dbReference>
<organism evidence="2 3">
    <name type="scientific">Sodaliphilus pleomorphus</name>
    <dbReference type="NCBI Taxonomy" id="2606626"/>
    <lineage>
        <taxon>Bacteria</taxon>
        <taxon>Pseudomonadati</taxon>
        <taxon>Bacteroidota</taxon>
        <taxon>Bacteroidia</taxon>
        <taxon>Bacteroidales</taxon>
        <taxon>Muribaculaceae</taxon>
        <taxon>Sodaliphilus</taxon>
    </lineage>
</organism>
<feature type="domain" description="Large polyvalent protein-associated" evidence="1">
    <location>
        <begin position="8"/>
        <end position="74"/>
    </location>
</feature>
<protein>
    <recommendedName>
        <fullName evidence="1">Large polyvalent protein-associated domain-containing protein</fullName>
    </recommendedName>
</protein>
<evidence type="ECO:0000313" key="3">
    <source>
        <dbReference type="Proteomes" id="UP000483362"/>
    </source>
</evidence>
<reference evidence="2 3" key="1">
    <citation type="submission" date="2019-08" db="EMBL/GenBank/DDBJ databases">
        <title>In-depth cultivation of the pig gut microbiome towards novel bacterial diversity and tailored functional studies.</title>
        <authorList>
            <person name="Wylensek D."/>
            <person name="Hitch T.C.A."/>
            <person name="Clavel T."/>
        </authorList>
    </citation>
    <scope>NUCLEOTIDE SEQUENCE [LARGE SCALE GENOMIC DNA]</scope>
    <source>
        <strain evidence="2 3">Oil-RF-744-WCA-WT-10</strain>
    </source>
</reference>
<sequence>MIPEWVKHTWLMLQRLIRDCDYYLGCGNRCAKHLWARDEEAQITEMRKLLAELPDEYKPEWLTSKKIDVYESKMLNLQPVVL</sequence>
<evidence type="ECO:0000313" key="2">
    <source>
        <dbReference type="EMBL" id="MSS16820.1"/>
    </source>
</evidence>
<proteinExistence type="predicted"/>
<dbReference type="InterPro" id="IPR040789">
    <property type="entry name" value="LPD11"/>
</dbReference>
<gene>
    <name evidence="2" type="ORF">FYJ29_03435</name>
</gene>
<dbReference type="AlphaFoldDB" id="A0A6L5X905"/>
<keyword evidence="3" id="KW-1185">Reference proteome</keyword>
<dbReference type="Proteomes" id="UP000483362">
    <property type="component" value="Unassembled WGS sequence"/>
</dbReference>
<comment type="caution">
    <text evidence="2">The sequence shown here is derived from an EMBL/GenBank/DDBJ whole genome shotgun (WGS) entry which is preliminary data.</text>
</comment>
<accession>A0A6L5X905</accession>
<evidence type="ECO:0000259" key="1">
    <source>
        <dbReference type="Pfam" id="PF18824"/>
    </source>
</evidence>